<dbReference type="Gene3D" id="3.40.50.300">
    <property type="entry name" value="P-loop containing nucleotide triphosphate hydrolases"/>
    <property type="match status" value="1"/>
</dbReference>
<dbReference type="Gene3D" id="1.20.1560.10">
    <property type="entry name" value="ABC transporter type 1, transmembrane domain"/>
    <property type="match status" value="1"/>
</dbReference>
<keyword evidence="12" id="KW-1185">Reference proteome</keyword>
<feature type="transmembrane region" description="Helical" evidence="8">
    <location>
        <begin position="129"/>
        <end position="146"/>
    </location>
</feature>
<evidence type="ECO:0000256" key="4">
    <source>
        <dbReference type="ARBA" id="ARBA00022840"/>
    </source>
</evidence>
<organism evidence="11 12">
    <name type="scientific">Streptomyces heilongjiangensis</name>
    <dbReference type="NCBI Taxonomy" id="945052"/>
    <lineage>
        <taxon>Bacteria</taxon>
        <taxon>Bacillati</taxon>
        <taxon>Actinomycetota</taxon>
        <taxon>Actinomycetes</taxon>
        <taxon>Kitasatosporales</taxon>
        <taxon>Streptomycetaceae</taxon>
        <taxon>Streptomyces</taxon>
    </lineage>
</organism>
<feature type="domain" description="ABC transporter" evidence="9">
    <location>
        <begin position="410"/>
        <end position="640"/>
    </location>
</feature>
<feature type="region of interest" description="Disordered" evidence="7">
    <location>
        <begin position="388"/>
        <end position="409"/>
    </location>
</feature>
<feature type="transmembrane region" description="Helical" evidence="8">
    <location>
        <begin position="212"/>
        <end position="231"/>
    </location>
</feature>
<accession>A0ABW1B091</accession>
<dbReference type="InterPro" id="IPR003593">
    <property type="entry name" value="AAA+_ATPase"/>
</dbReference>
<dbReference type="SMART" id="SM00382">
    <property type="entry name" value="AAA"/>
    <property type="match status" value="1"/>
</dbReference>
<dbReference type="InterPro" id="IPR027417">
    <property type="entry name" value="P-loop_NTPase"/>
</dbReference>
<dbReference type="InterPro" id="IPR011527">
    <property type="entry name" value="ABC1_TM_dom"/>
</dbReference>
<dbReference type="CDD" id="cd03228">
    <property type="entry name" value="ABCC_MRP_Like"/>
    <property type="match status" value="1"/>
</dbReference>
<keyword evidence="6 8" id="KW-0472">Membrane</keyword>
<gene>
    <name evidence="11" type="ORF">ACFQGO_01960</name>
</gene>
<evidence type="ECO:0000256" key="7">
    <source>
        <dbReference type="SAM" id="MobiDB-lite"/>
    </source>
</evidence>
<dbReference type="GO" id="GO:0005524">
    <property type="term" value="F:ATP binding"/>
    <property type="evidence" value="ECO:0007669"/>
    <property type="project" value="UniProtKB-KW"/>
</dbReference>
<dbReference type="EMBL" id="JBHSNZ010000001">
    <property type="protein sequence ID" value="MFC5806288.1"/>
    <property type="molecule type" value="Genomic_DNA"/>
</dbReference>
<dbReference type="Proteomes" id="UP001596112">
    <property type="component" value="Unassembled WGS sequence"/>
</dbReference>
<feature type="compositionally biased region" description="Low complexity" evidence="7">
    <location>
        <begin position="14"/>
        <end position="51"/>
    </location>
</feature>
<keyword evidence="4 11" id="KW-0067">ATP-binding</keyword>
<reference evidence="12" key="1">
    <citation type="journal article" date="2019" name="Int. J. Syst. Evol. Microbiol.">
        <title>The Global Catalogue of Microorganisms (GCM) 10K type strain sequencing project: providing services to taxonomists for standard genome sequencing and annotation.</title>
        <authorList>
            <consortium name="The Broad Institute Genomics Platform"/>
            <consortium name="The Broad Institute Genome Sequencing Center for Infectious Disease"/>
            <person name="Wu L."/>
            <person name="Ma J."/>
        </authorList>
    </citation>
    <scope>NUCLEOTIDE SEQUENCE [LARGE SCALE GENOMIC DNA]</scope>
    <source>
        <strain evidence="12">JCM 9918</strain>
    </source>
</reference>
<dbReference type="Pfam" id="PF00005">
    <property type="entry name" value="ABC_tran"/>
    <property type="match status" value="1"/>
</dbReference>
<comment type="subcellular location">
    <subcellularLocation>
        <location evidence="1">Cell membrane</location>
        <topology evidence="1">Multi-pass membrane protein</topology>
    </subcellularLocation>
</comment>
<protein>
    <submittedName>
        <fullName evidence="11">ATP-binding cassette domain-containing protein</fullName>
    </submittedName>
</protein>
<evidence type="ECO:0000256" key="3">
    <source>
        <dbReference type="ARBA" id="ARBA00022741"/>
    </source>
</evidence>
<sequence length="701" mass="72024">MTDVGQRPGKDRPGPTTGRRTRTGADTTSGSPASSGPSGSPASPGSSGSSGWVNPSARRRPRPARASSSLAAAHATALRLLRDALAANRAAALRLTWWTLLSAAPALVCGKAVAWAVDEGFLMDRPRTAALGLGVFAVSALGGAWASRQSYPWLAEIVEPLRDRLLRDVVTGVLHRAVAPGAAPGDGAAVAVARLTRQVEAVRDALAGQLMLLWQFVLTVAAVVAGTAVVAPAAAPLVAAPLLVALVLFAVLAPATVRRQREAFDAEERLAGCAVTTVTALRDIVACGAHEHAQREVLDAVGGHLRASRALARVSALRRLIVALGAHSPLLLVVLAAPRLHAGGVTAGEIVGVLAYVLATLEPAIRLLVQGLGASWLRLAVAAERLAEAARRPEPRPEPRSARRPSDGSVTMSGISFAYGDGAEPVLDGLDLTIADGEHLAVVGPSGIGKSTLAEVLTGMLPPDRGQVVLGGASLEHITAQDLARARVLAPQTPYVFAGTLRENLCYFAPGTPPTALADALAELGLDTLAERLGGADAPLDPATLSSGERALVALARAYLSGARLVVLDEATRHLDATLERRVEDAFRRRPGTVVTVAHRMSLARRADRVLLLDGVRASIGTHDGLLAEVPLYADLMGHWRTGATATDEDPADAGHLGAGHLDADAAGAGVSGAGRVGAGLNAPGAASDRSSSRPAEDPVP</sequence>
<dbReference type="Pfam" id="PF00664">
    <property type="entry name" value="ABC_membrane"/>
    <property type="match status" value="1"/>
</dbReference>
<evidence type="ECO:0000256" key="1">
    <source>
        <dbReference type="ARBA" id="ARBA00004651"/>
    </source>
</evidence>
<evidence type="ECO:0000259" key="10">
    <source>
        <dbReference type="PROSITE" id="PS50929"/>
    </source>
</evidence>
<comment type="caution">
    <text evidence="11">The sequence shown here is derived from an EMBL/GenBank/DDBJ whole genome shotgun (WGS) entry which is preliminary data.</text>
</comment>
<dbReference type="InterPro" id="IPR017871">
    <property type="entry name" value="ABC_transporter-like_CS"/>
</dbReference>
<evidence type="ECO:0000256" key="5">
    <source>
        <dbReference type="ARBA" id="ARBA00022989"/>
    </source>
</evidence>
<evidence type="ECO:0000259" key="9">
    <source>
        <dbReference type="PROSITE" id="PS50893"/>
    </source>
</evidence>
<keyword evidence="2 8" id="KW-0812">Transmembrane</keyword>
<name>A0ABW1B091_9ACTN</name>
<feature type="compositionally biased region" description="Basic and acidic residues" evidence="7">
    <location>
        <begin position="388"/>
        <end position="406"/>
    </location>
</feature>
<dbReference type="PROSITE" id="PS50893">
    <property type="entry name" value="ABC_TRANSPORTER_2"/>
    <property type="match status" value="1"/>
</dbReference>
<evidence type="ECO:0000256" key="6">
    <source>
        <dbReference type="ARBA" id="ARBA00023136"/>
    </source>
</evidence>
<dbReference type="InterPro" id="IPR039421">
    <property type="entry name" value="Type_1_exporter"/>
</dbReference>
<dbReference type="PANTHER" id="PTHR24221">
    <property type="entry name" value="ATP-BINDING CASSETTE SUB-FAMILY B"/>
    <property type="match status" value="1"/>
</dbReference>
<evidence type="ECO:0000256" key="8">
    <source>
        <dbReference type="SAM" id="Phobius"/>
    </source>
</evidence>
<evidence type="ECO:0000256" key="2">
    <source>
        <dbReference type="ARBA" id="ARBA00022692"/>
    </source>
</evidence>
<feature type="region of interest" description="Disordered" evidence="7">
    <location>
        <begin position="1"/>
        <end position="68"/>
    </location>
</feature>
<keyword evidence="3" id="KW-0547">Nucleotide-binding</keyword>
<dbReference type="SUPFAM" id="SSF90123">
    <property type="entry name" value="ABC transporter transmembrane region"/>
    <property type="match status" value="1"/>
</dbReference>
<feature type="transmembrane region" description="Helical" evidence="8">
    <location>
        <begin position="237"/>
        <end position="257"/>
    </location>
</feature>
<dbReference type="PROSITE" id="PS00211">
    <property type="entry name" value="ABC_TRANSPORTER_1"/>
    <property type="match status" value="1"/>
</dbReference>
<dbReference type="InterPro" id="IPR036640">
    <property type="entry name" value="ABC1_TM_sf"/>
</dbReference>
<dbReference type="InterPro" id="IPR003439">
    <property type="entry name" value="ABC_transporter-like_ATP-bd"/>
</dbReference>
<dbReference type="PANTHER" id="PTHR24221:SF654">
    <property type="entry name" value="ATP-BINDING CASSETTE SUB-FAMILY B MEMBER 6"/>
    <property type="match status" value="1"/>
</dbReference>
<evidence type="ECO:0000313" key="11">
    <source>
        <dbReference type="EMBL" id="MFC5806288.1"/>
    </source>
</evidence>
<dbReference type="RefSeq" id="WP_272168612.1">
    <property type="nucleotide sequence ID" value="NZ_JAQOSL010000004.1"/>
</dbReference>
<feature type="transmembrane region" description="Helical" evidence="8">
    <location>
        <begin position="316"/>
        <end position="338"/>
    </location>
</feature>
<feature type="domain" description="ABC transmembrane type-1" evidence="10">
    <location>
        <begin position="192"/>
        <end position="367"/>
    </location>
</feature>
<dbReference type="SUPFAM" id="SSF52540">
    <property type="entry name" value="P-loop containing nucleoside triphosphate hydrolases"/>
    <property type="match status" value="1"/>
</dbReference>
<proteinExistence type="predicted"/>
<feature type="compositionally biased region" description="Basic and acidic residues" evidence="7">
    <location>
        <begin position="691"/>
        <end position="701"/>
    </location>
</feature>
<feature type="transmembrane region" description="Helical" evidence="8">
    <location>
        <begin position="95"/>
        <end position="117"/>
    </location>
</feature>
<keyword evidence="5 8" id="KW-1133">Transmembrane helix</keyword>
<feature type="region of interest" description="Disordered" evidence="7">
    <location>
        <begin position="673"/>
        <end position="701"/>
    </location>
</feature>
<dbReference type="PROSITE" id="PS50929">
    <property type="entry name" value="ABC_TM1F"/>
    <property type="match status" value="1"/>
</dbReference>
<evidence type="ECO:0000313" key="12">
    <source>
        <dbReference type="Proteomes" id="UP001596112"/>
    </source>
</evidence>